<reference evidence="2" key="2">
    <citation type="submission" date="2020-10" db="UniProtKB">
        <authorList>
            <consortium name="WormBaseParasite"/>
        </authorList>
    </citation>
    <scope>IDENTIFICATION</scope>
</reference>
<keyword evidence="1" id="KW-1185">Reference proteome</keyword>
<reference evidence="1" key="1">
    <citation type="journal article" date="2013" name="Genetics">
        <title>The draft genome and transcriptome of Panagrellus redivivus are shaped by the harsh demands of a free-living lifestyle.</title>
        <authorList>
            <person name="Srinivasan J."/>
            <person name="Dillman A.R."/>
            <person name="Macchietto M.G."/>
            <person name="Heikkinen L."/>
            <person name="Lakso M."/>
            <person name="Fracchia K.M."/>
            <person name="Antoshechkin I."/>
            <person name="Mortazavi A."/>
            <person name="Wong G."/>
            <person name="Sternberg P.W."/>
        </authorList>
    </citation>
    <scope>NUCLEOTIDE SEQUENCE [LARGE SCALE GENOMIC DNA]</scope>
    <source>
        <strain evidence="1">MT8872</strain>
    </source>
</reference>
<accession>A0A7E4WB69</accession>
<dbReference type="Proteomes" id="UP000492821">
    <property type="component" value="Unassembled WGS sequence"/>
</dbReference>
<dbReference type="AlphaFoldDB" id="A0A7E4WB69"/>
<sequence>MPQSVQSVMTADCKTVMMSSFLVLTLLLINFPVVFAFGDMKATWDYLLPRSIIDQIHAIEADDNLSPLGIERSINKVLCTLPLSTLRLLETPKYFQLLPEVAQWQIREVLYHANMSHDMKQDIIADLVARLPPDAVKFPEHKPNETSMFFESYHAIVYRIQFTFSLAELQSKLYSDDFAVIEDAFSNFTMPAAEQMLTISDVLSRQSPETQKALFTAATAQPKISESNQPMLMFFDAFNEKMTQSTKSP</sequence>
<name>A0A7E4WB69_PANRE</name>
<evidence type="ECO:0000313" key="1">
    <source>
        <dbReference type="Proteomes" id="UP000492821"/>
    </source>
</evidence>
<organism evidence="1 2">
    <name type="scientific">Panagrellus redivivus</name>
    <name type="common">Microworm</name>
    <dbReference type="NCBI Taxonomy" id="6233"/>
    <lineage>
        <taxon>Eukaryota</taxon>
        <taxon>Metazoa</taxon>
        <taxon>Ecdysozoa</taxon>
        <taxon>Nematoda</taxon>
        <taxon>Chromadorea</taxon>
        <taxon>Rhabditida</taxon>
        <taxon>Tylenchina</taxon>
        <taxon>Panagrolaimomorpha</taxon>
        <taxon>Panagrolaimoidea</taxon>
        <taxon>Panagrolaimidae</taxon>
        <taxon>Panagrellus</taxon>
    </lineage>
</organism>
<dbReference type="WBParaSite" id="Pan_g8502.t1">
    <property type="protein sequence ID" value="Pan_g8502.t1"/>
    <property type="gene ID" value="Pan_g8502"/>
</dbReference>
<proteinExistence type="predicted"/>
<evidence type="ECO:0000313" key="2">
    <source>
        <dbReference type="WBParaSite" id="Pan_g8502.t1"/>
    </source>
</evidence>
<protein>
    <submittedName>
        <fullName evidence="2">DUF2059 domain-containing protein</fullName>
    </submittedName>
</protein>